<dbReference type="EMBL" id="JAVDQD010000012">
    <property type="protein sequence ID" value="MDR6241812.1"/>
    <property type="molecule type" value="Genomic_DNA"/>
</dbReference>
<dbReference type="Proteomes" id="UP001185092">
    <property type="component" value="Unassembled WGS sequence"/>
</dbReference>
<evidence type="ECO:0000313" key="1">
    <source>
        <dbReference type="EMBL" id="MDR6241812.1"/>
    </source>
</evidence>
<comment type="caution">
    <text evidence="1">The sequence shown here is derived from an EMBL/GenBank/DDBJ whole genome shotgun (WGS) entry which is preliminary data.</text>
</comment>
<name>A0AAE4BVE4_9BACT</name>
<dbReference type="AlphaFoldDB" id="A0AAE4BVE4"/>
<accession>A0AAE4BVE4</accession>
<organism evidence="1 2">
    <name type="scientific">Aureibacter tunicatorum</name>
    <dbReference type="NCBI Taxonomy" id="866807"/>
    <lineage>
        <taxon>Bacteria</taxon>
        <taxon>Pseudomonadati</taxon>
        <taxon>Bacteroidota</taxon>
        <taxon>Cytophagia</taxon>
        <taxon>Cytophagales</taxon>
        <taxon>Persicobacteraceae</taxon>
        <taxon>Aureibacter</taxon>
    </lineage>
</organism>
<reference evidence="1" key="1">
    <citation type="submission" date="2023-07" db="EMBL/GenBank/DDBJ databases">
        <title>Genomic Encyclopedia of Type Strains, Phase IV (KMG-IV): sequencing the most valuable type-strain genomes for metagenomic binning, comparative biology and taxonomic classification.</title>
        <authorList>
            <person name="Goeker M."/>
        </authorList>
    </citation>
    <scope>NUCLEOTIDE SEQUENCE</scope>
    <source>
        <strain evidence="1">DSM 26174</strain>
    </source>
</reference>
<sequence>MLKNPIYITDSATLADGGTKYIMGIDSNQNEFSICIVQHQIEENFDTELVPGRLHFNNIPIRVRSDQECQILDALENCIINYETVRACYSDLIKSKNSIAILIKHIIDHVISEEYVKIAEQHKSYSVVKNIDNSFLKISYNKKHISLLKSILICNTSELLSMIDKNEQIIYHPPSHLKDPFFDFHEIENQLKKYGIEYSLIENLDEIWK</sequence>
<keyword evidence="2" id="KW-1185">Reference proteome</keyword>
<evidence type="ECO:0000313" key="2">
    <source>
        <dbReference type="Proteomes" id="UP001185092"/>
    </source>
</evidence>
<dbReference type="RefSeq" id="WP_309942924.1">
    <property type="nucleotide sequence ID" value="NZ_AP025307.1"/>
</dbReference>
<proteinExistence type="predicted"/>
<gene>
    <name evidence="1" type="ORF">HNQ88_004899</name>
</gene>
<protein>
    <submittedName>
        <fullName evidence="1">Uncharacterized protein</fullName>
    </submittedName>
</protein>